<dbReference type="Pfam" id="PF00149">
    <property type="entry name" value="Metallophos"/>
    <property type="match status" value="1"/>
</dbReference>
<dbReference type="SUPFAM" id="SSF55816">
    <property type="entry name" value="5'-nucleotidase (syn. UDP-sugar hydrolase), C-terminal domain"/>
    <property type="match status" value="1"/>
</dbReference>
<dbReference type="PROSITE" id="PS51782">
    <property type="entry name" value="LYSM"/>
    <property type="match status" value="1"/>
</dbReference>
<evidence type="ECO:0000256" key="3">
    <source>
        <dbReference type="SAM" id="MobiDB-lite"/>
    </source>
</evidence>
<proteinExistence type="inferred from homology"/>
<dbReference type="Gene3D" id="3.60.21.10">
    <property type="match status" value="1"/>
</dbReference>
<gene>
    <name evidence="5" type="ORF">J34TS1_20490</name>
</gene>
<dbReference type="SUPFAM" id="SSF56300">
    <property type="entry name" value="Metallo-dependent phosphatases"/>
    <property type="match status" value="1"/>
</dbReference>
<accession>A0A919YAN6</accession>
<feature type="region of interest" description="Disordered" evidence="3">
    <location>
        <begin position="511"/>
        <end position="597"/>
    </location>
</feature>
<organism evidence="5 6">
    <name type="scientific">Paenibacillus azoreducens</name>
    <dbReference type="NCBI Taxonomy" id="116718"/>
    <lineage>
        <taxon>Bacteria</taxon>
        <taxon>Bacillati</taxon>
        <taxon>Bacillota</taxon>
        <taxon>Bacilli</taxon>
        <taxon>Bacillales</taxon>
        <taxon>Paenibacillaceae</taxon>
        <taxon>Paenibacillus</taxon>
    </lineage>
</organism>
<keyword evidence="6" id="KW-1185">Reference proteome</keyword>
<name>A0A919YAN6_9BACL</name>
<dbReference type="InterPro" id="IPR018392">
    <property type="entry name" value="LysM"/>
</dbReference>
<dbReference type="SMART" id="SM00257">
    <property type="entry name" value="LysM"/>
    <property type="match status" value="1"/>
</dbReference>
<keyword evidence="1 2" id="KW-0732">Signal</keyword>
<dbReference type="InterPro" id="IPR008334">
    <property type="entry name" value="5'-Nucleotdase_C"/>
</dbReference>
<sequence length="644" mass="68406">MVKRKWFASLLLSAGLLVGSIGSAAAAEGTPGTAASPSGKHITILHTNDMHARAVASSPEMGFAKVKGIFDQYRSQNPDTLTLDAGDTLHGTPFATLVRGESVVKVINEMGYDAMVPGNHDFNYGSNRLIELSQMLKFPIISSNVKKSDGTDLFKPYIIKEINGVKIGIIGFSTPETAYKTSPKNVEGLKFVDPAVEAKKAVDELKGKADVIIGVGHLGVDKSSIDTSLKLVKEVPGIDVFIDGHSHTVLEHGMQADNNTLIASTGEYTKNVGVVDLWVDGGKVVKKEAKLIDEKQAANIQPDGKVASLIASIQKEQEPVLKEKVGETPVKLEGSREKVRTGETNLGDLLADAIRDVSNSDIGMTNGGGIRASIEAGTITKGNIVTVLPFGNQIVQLKVTGEDIVAALENGVSDYPESKGGFPQVSGISFKIDKAKPKGSRVHSVMVGDKAIDPKAVYKLATNDFMSIGGDQYTMFSKYPQAGMYGALDEALISYIQKGGKVPAEAQGRITEGASPANPASAPQPEPAKPETTKTETTKTETTEPAPAKPETPAPAPQPEKPAKPETPAPVPQPEKPETPVVKPQPEPTKPAPAPAADVYIVQKGDNLTSIAEKYGTTWRVLQKLNHIKNPNMIYPGQKIKLPA</sequence>
<evidence type="ECO:0000256" key="1">
    <source>
        <dbReference type="ARBA" id="ARBA00022729"/>
    </source>
</evidence>
<protein>
    <recommendedName>
        <fullName evidence="4">LysM domain-containing protein</fullName>
    </recommendedName>
</protein>
<dbReference type="Pfam" id="PF01476">
    <property type="entry name" value="LysM"/>
    <property type="match status" value="1"/>
</dbReference>
<dbReference type="GO" id="GO:0030288">
    <property type="term" value="C:outer membrane-bounded periplasmic space"/>
    <property type="evidence" value="ECO:0007669"/>
    <property type="project" value="TreeGrafter"/>
</dbReference>
<dbReference type="AlphaFoldDB" id="A0A919YAN6"/>
<feature type="domain" description="LysM" evidence="4">
    <location>
        <begin position="598"/>
        <end position="642"/>
    </location>
</feature>
<dbReference type="InterPro" id="IPR036779">
    <property type="entry name" value="LysM_dom_sf"/>
</dbReference>
<comment type="similarity">
    <text evidence="2">Belongs to the 5'-nucleotidase family.</text>
</comment>
<dbReference type="InterPro" id="IPR029052">
    <property type="entry name" value="Metallo-depent_PP-like"/>
</dbReference>
<feature type="compositionally biased region" description="Basic and acidic residues" evidence="3">
    <location>
        <begin position="528"/>
        <end position="542"/>
    </location>
</feature>
<reference evidence="5 6" key="1">
    <citation type="submission" date="2021-03" db="EMBL/GenBank/DDBJ databases">
        <title>Antimicrobial resistance genes in bacteria isolated from Japanese honey, and their potential for conferring macrolide and lincosamide resistance in the American foulbrood pathogen Paenibacillus larvae.</title>
        <authorList>
            <person name="Okamoto M."/>
            <person name="Kumagai M."/>
            <person name="Kanamori H."/>
            <person name="Takamatsu D."/>
        </authorList>
    </citation>
    <scope>NUCLEOTIDE SEQUENCE [LARGE SCALE GENOMIC DNA]</scope>
    <source>
        <strain evidence="5 6">J34TS1</strain>
    </source>
</reference>
<dbReference type="InterPro" id="IPR004843">
    <property type="entry name" value="Calcineurin-like_PHP"/>
</dbReference>
<evidence type="ECO:0000259" key="4">
    <source>
        <dbReference type="PROSITE" id="PS51782"/>
    </source>
</evidence>
<dbReference type="CDD" id="cd00118">
    <property type="entry name" value="LysM"/>
    <property type="match status" value="1"/>
</dbReference>
<dbReference type="Proteomes" id="UP000682811">
    <property type="component" value="Unassembled WGS sequence"/>
</dbReference>
<dbReference type="RefSeq" id="WP_212978170.1">
    <property type="nucleotide sequence ID" value="NZ_AP025343.1"/>
</dbReference>
<dbReference type="Pfam" id="PF02872">
    <property type="entry name" value="5_nucleotid_C"/>
    <property type="match status" value="1"/>
</dbReference>
<dbReference type="Gene3D" id="3.90.780.10">
    <property type="entry name" value="5'-Nucleotidase, C-terminal domain"/>
    <property type="match status" value="1"/>
</dbReference>
<keyword evidence="2" id="KW-0378">Hydrolase</keyword>
<evidence type="ECO:0000313" key="5">
    <source>
        <dbReference type="EMBL" id="GIO47284.1"/>
    </source>
</evidence>
<dbReference type="Gene3D" id="3.10.350.10">
    <property type="entry name" value="LysM domain"/>
    <property type="match status" value="1"/>
</dbReference>
<dbReference type="PRINTS" id="PR01607">
    <property type="entry name" value="APYRASEFAMLY"/>
</dbReference>
<feature type="compositionally biased region" description="Pro residues" evidence="3">
    <location>
        <begin position="547"/>
        <end position="574"/>
    </location>
</feature>
<dbReference type="GO" id="GO:0000166">
    <property type="term" value="F:nucleotide binding"/>
    <property type="evidence" value="ECO:0007669"/>
    <property type="project" value="UniProtKB-KW"/>
</dbReference>
<dbReference type="InterPro" id="IPR036907">
    <property type="entry name" value="5'-Nucleotdase_C_sf"/>
</dbReference>
<dbReference type="InterPro" id="IPR006179">
    <property type="entry name" value="5_nucleotidase/apyrase"/>
</dbReference>
<dbReference type="SUPFAM" id="SSF54106">
    <property type="entry name" value="LysM domain"/>
    <property type="match status" value="1"/>
</dbReference>
<dbReference type="GO" id="GO:0016787">
    <property type="term" value="F:hydrolase activity"/>
    <property type="evidence" value="ECO:0007669"/>
    <property type="project" value="UniProtKB-KW"/>
</dbReference>
<comment type="caution">
    <text evidence="5">The sequence shown here is derived from an EMBL/GenBank/DDBJ whole genome shotgun (WGS) entry which is preliminary data.</text>
</comment>
<feature type="signal peptide" evidence="2">
    <location>
        <begin position="1"/>
        <end position="26"/>
    </location>
</feature>
<feature type="chain" id="PRO_5038169008" description="LysM domain-containing protein" evidence="2">
    <location>
        <begin position="27"/>
        <end position="644"/>
    </location>
</feature>
<evidence type="ECO:0000256" key="2">
    <source>
        <dbReference type="RuleBase" id="RU362119"/>
    </source>
</evidence>
<dbReference type="PANTHER" id="PTHR11575:SF24">
    <property type="entry name" value="5'-NUCLEOTIDASE"/>
    <property type="match status" value="1"/>
</dbReference>
<dbReference type="GO" id="GO:0009166">
    <property type="term" value="P:nucleotide catabolic process"/>
    <property type="evidence" value="ECO:0007669"/>
    <property type="project" value="InterPro"/>
</dbReference>
<evidence type="ECO:0000313" key="6">
    <source>
        <dbReference type="Proteomes" id="UP000682811"/>
    </source>
</evidence>
<feature type="compositionally biased region" description="Pro residues" evidence="3">
    <location>
        <begin position="583"/>
        <end position="594"/>
    </location>
</feature>
<keyword evidence="2" id="KW-0547">Nucleotide-binding</keyword>
<dbReference type="EMBL" id="BORT01000007">
    <property type="protein sequence ID" value="GIO47284.1"/>
    <property type="molecule type" value="Genomic_DNA"/>
</dbReference>
<dbReference type="PANTHER" id="PTHR11575">
    <property type="entry name" value="5'-NUCLEOTIDASE-RELATED"/>
    <property type="match status" value="1"/>
</dbReference>